<reference evidence="3" key="1">
    <citation type="submission" date="2016-10" db="EMBL/GenBank/DDBJ databases">
        <authorList>
            <person name="Varghese N."/>
            <person name="Submissions S."/>
        </authorList>
    </citation>
    <scope>NUCLEOTIDE SEQUENCE [LARGE SCALE GENOMIC DNA]</scope>
    <source>
        <strain evidence="3">DSM 24499</strain>
    </source>
</reference>
<sequence>MKRFQSLLLALAIAICSTVAVNANNPEAATQPDPRMMSIEISSLLKHHKLNLKKDARANVLLAINKDNEIVVLSVEAENKVVERFIKEKLNYKKINCPVNPEVEEFKLPVTLKATK</sequence>
<feature type="chain" id="PRO_5011492432" evidence="1">
    <location>
        <begin position="24"/>
        <end position="116"/>
    </location>
</feature>
<keyword evidence="3" id="KW-1185">Reference proteome</keyword>
<evidence type="ECO:0000313" key="2">
    <source>
        <dbReference type="EMBL" id="SFC42095.1"/>
    </source>
</evidence>
<dbReference type="OrthoDB" id="1376285at2"/>
<dbReference type="RefSeq" id="WP_092542593.1">
    <property type="nucleotide sequence ID" value="NZ_FOKV01000004.1"/>
</dbReference>
<dbReference type="STRING" id="1334022.SAMN04487907_104130"/>
<evidence type="ECO:0000256" key="1">
    <source>
        <dbReference type="SAM" id="SignalP"/>
    </source>
</evidence>
<dbReference type="EMBL" id="FOKV01000004">
    <property type="protein sequence ID" value="SFC42095.1"/>
    <property type="molecule type" value="Genomic_DNA"/>
</dbReference>
<name>A0A1I1J118_9FLAO</name>
<keyword evidence="1" id="KW-0732">Signal</keyword>
<evidence type="ECO:0000313" key="3">
    <source>
        <dbReference type="Proteomes" id="UP000199438"/>
    </source>
</evidence>
<feature type="signal peptide" evidence="1">
    <location>
        <begin position="1"/>
        <end position="23"/>
    </location>
</feature>
<protein>
    <submittedName>
        <fullName evidence="2">Uncharacterized protein</fullName>
    </submittedName>
</protein>
<dbReference type="AlphaFoldDB" id="A0A1I1J118"/>
<organism evidence="2 3">
    <name type="scientific">Zunongwangia mangrovi</name>
    <dbReference type="NCBI Taxonomy" id="1334022"/>
    <lineage>
        <taxon>Bacteria</taxon>
        <taxon>Pseudomonadati</taxon>
        <taxon>Bacteroidota</taxon>
        <taxon>Flavobacteriia</taxon>
        <taxon>Flavobacteriales</taxon>
        <taxon>Flavobacteriaceae</taxon>
        <taxon>Zunongwangia</taxon>
    </lineage>
</organism>
<dbReference type="Proteomes" id="UP000199438">
    <property type="component" value="Unassembled WGS sequence"/>
</dbReference>
<proteinExistence type="predicted"/>
<gene>
    <name evidence="2" type="ORF">SAMN04487907_104130</name>
</gene>
<accession>A0A1I1J118</accession>